<feature type="domain" description="Probable DNA packing protein N-terminal" evidence="2">
    <location>
        <begin position="227"/>
        <end position="363"/>
    </location>
</feature>
<dbReference type="EMBL" id="BK063094">
    <property type="protein sequence ID" value="DBA11791.1"/>
    <property type="molecule type" value="Genomic_DNA"/>
</dbReference>
<dbReference type="InterPro" id="IPR027417">
    <property type="entry name" value="P-loop_NTPase"/>
</dbReference>
<dbReference type="Gene3D" id="3.30.420.320">
    <property type="match status" value="1"/>
</dbReference>
<evidence type="ECO:0000313" key="3">
    <source>
        <dbReference type="EMBL" id="DBA11791.1"/>
    </source>
</evidence>
<sequence length="948" mass="108610">MGSSSESCEVSWLYNRSYIHSRYIRSTHSHLLHLHSLIRFLNQIQTRIHIRLHPNPCQIDNCTQSLGPLAIGLICFSSSYSWLSLVYVITMEVLLSKYSGRSTCSFISTNKIDGVKSTKFRTVMGHSSTSHAADVIESRLYTTLQKQCYSKTMIEPKGTMNDIKRDIAMDYVLRDRFKDQKVQVINHDMFDVTTMKKQPVEDFVGFIRSMTGDGWFKKLTLTIKTSNTPLREKEKFKMHSFQRMIMHDIINSMIDRCDVKEYRELIANYVKGSTGMENLHLARIKDVCERFQTPASGYIIPRRCGKSSFSTAMMALCMVFCPAAGLRVLYTAHCKALCTDAFTTLKENINKLLETFNKKQKDHYEDRIKSMRARKVVNEVEESKQYYFQAKALCRDKNNEICVRFYKFNTSTCLIKVTTPVISTNEFRAKAYRSADAHRGATYNLIFVDETNFVSPKIFPELLPNLAYGSAKLICTSSQKNGQDSRPFVNIKNVRLNRVTTNVVEFVCPNHCLDLIRQEKVQYSMCQCNTFQQPFHINTGSDMRKLMSAFSVKEQAGGGDDDDDDNMDSKATMLSEIGIMPPGITKAELEGIGDNISKLRMTAESARKHFMEKRVDLEMWLYTRPDCVSRTVVAYLDPTPTSYKSENLETFDRSMHAITFITQVKDVYVVLGVEEFTTQMFERDTHDAMKAIASVFMAQVYAINTFYSGHFKEIILVPEVNSFDLDNMWYKCGEIYKENPLPLCIMAPAMIKTTAFKSDVRAKRNYKKRRLENGRVILVDSGKNVDIVEDARYDLLEEELQQKYNQADDVGLLSFTQEELEERVKAQGEKYKIGYRMEHDKVSLFINFFSNTFNFNKFLMAKNPVSFSKGGKCELDSYLLDKLDGVVITTSISKSGKRTMHVSGKKVVGKNRHVADDLSVSTVMAAALFKTYANYTPREDEVLIKLTL</sequence>
<accession>A0AA48P962</accession>
<feature type="domain" description="Probable DNA packing protein C-terminal" evidence="1">
    <location>
        <begin position="470"/>
        <end position="550"/>
    </location>
</feature>
<organism evidence="3">
    <name type="scientific">Malaco herpesvirus 1</name>
    <dbReference type="NCBI Taxonomy" id="3031797"/>
    <lineage>
        <taxon>Viruses</taxon>
        <taxon>Duplodnaviria</taxon>
        <taxon>Heunggongvirae</taxon>
        <taxon>Peploviricota</taxon>
        <taxon>Herviviricetes</taxon>
        <taxon>Herpesvirales</taxon>
        <taxon>Malacoherpesviridae</taxon>
    </lineage>
</organism>
<dbReference type="InterPro" id="IPR003499">
    <property type="entry name" value="DNA_pack_N"/>
</dbReference>
<dbReference type="GO" id="GO:0051276">
    <property type="term" value="P:chromosome organization"/>
    <property type="evidence" value="ECO:0007669"/>
    <property type="project" value="InterPro"/>
</dbReference>
<dbReference type="Pfam" id="PF02500">
    <property type="entry name" value="DNA_pack_N"/>
    <property type="match status" value="1"/>
</dbReference>
<name>A0AA48P962_9VIRU</name>
<protein>
    <submittedName>
        <fullName evidence="3">ORF90</fullName>
    </submittedName>
</protein>
<dbReference type="InterPro" id="IPR038435">
    <property type="entry name" value="DNA_pack_C_sf"/>
</dbReference>
<dbReference type="InterPro" id="IPR003498">
    <property type="entry name" value="DNA_pack_C"/>
</dbReference>
<evidence type="ECO:0000259" key="1">
    <source>
        <dbReference type="Pfam" id="PF02499"/>
    </source>
</evidence>
<dbReference type="Gene3D" id="3.40.50.300">
    <property type="entry name" value="P-loop containing nucleotide triphosphate hydrolases"/>
    <property type="match status" value="1"/>
</dbReference>
<reference evidence="3" key="2">
    <citation type="submission" date="2023-01" db="EMBL/GenBank/DDBJ databases">
        <authorList>
            <person name="Rosani U."/>
            <person name="Delmont T.O."/>
            <person name="Gaia M."/>
            <person name="Krupovic M."/>
        </authorList>
    </citation>
    <scope>NUCLEOTIDE SEQUENCE</scope>
    <source>
        <strain evidence="3">MalacoHV1/China/2018</strain>
    </source>
</reference>
<reference evidence="3" key="1">
    <citation type="journal article" date="2023" name="Front. Mar. Sci.">
        <title>Tracing the invertebrate herpesviruses in the global sequence datasets.</title>
        <authorList>
            <person name="Rosani U."/>
            <person name="Gaia M."/>
            <person name="Delmont T.O."/>
            <person name="Krupovic M."/>
        </authorList>
    </citation>
    <scope>NUCLEOTIDE SEQUENCE</scope>
    <source>
        <strain evidence="3">MalacoHV1/China/2018</strain>
    </source>
</reference>
<dbReference type="Pfam" id="PF02499">
    <property type="entry name" value="DNA_pack_C"/>
    <property type="match status" value="1"/>
</dbReference>
<evidence type="ECO:0000259" key="2">
    <source>
        <dbReference type="Pfam" id="PF02500"/>
    </source>
</evidence>
<proteinExistence type="predicted"/>